<feature type="transmembrane region" description="Helical" evidence="1">
    <location>
        <begin position="309"/>
        <end position="326"/>
    </location>
</feature>
<dbReference type="Proteomes" id="UP000605848">
    <property type="component" value="Unassembled WGS sequence"/>
</dbReference>
<feature type="transmembrane region" description="Helical" evidence="1">
    <location>
        <begin position="144"/>
        <end position="163"/>
    </location>
</feature>
<evidence type="ECO:0000256" key="1">
    <source>
        <dbReference type="SAM" id="Phobius"/>
    </source>
</evidence>
<organism evidence="2 3">
    <name type="scientific">Microvirga aerilata</name>
    <dbReference type="NCBI Taxonomy" id="670292"/>
    <lineage>
        <taxon>Bacteria</taxon>
        <taxon>Pseudomonadati</taxon>
        <taxon>Pseudomonadota</taxon>
        <taxon>Alphaproteobacteria</taxon>
        <taxon>Hyphomicrobiales</taxon>
        <taxon>Methylobacteriaceae</taxon>
        <taxon>Microvirga</taxon>
    </lineage>
</organism>
<evidence type="ECO:0000313" key="3">
    <source>
        <dbReference type="Proteomes" id="UP000605848"/>
    </source>
</evidence>
<dbReference type="AlphaFoldDB" id="A0A936ZF42"/>
<protein>
    <recommendedName>
        <fullName evidence="4">DUF2157 domain-containing protein</fullName>
    </recommendedName>
</protein>
<evidence type="ECO:0008006" key="4">
    <source>
        <dbReference type="Google" id="ProtNLM"/>
    </source>
</evidence>
<comment type="caution">
    <text evidence="2">The sequence shown here is derived from an EMBL/GenBank/DDBJ whole genome shotgun (WGS) entry which is preliminary data.</text>
</comment>
<keyword evidence="1" id="KW-0472">Membrane</keyword>
<feature type="transmembrane region" description="Helical" evidence="1">
    <location>
        <begin position="170"/>
        <end position="190"/>
    </location>
</feature>
<keyword evidence="1" id="KW-1133">Transmembrane helix</keyword>
<dbReference type="RefSeq" id="WP_202057076.1">
    <property type="nucleotide sequence ID" value="NZ_JAEQMY010000006.1"/>
</dbReference>
<feature type="transmembrane region" description="Helical" evidence="1">
    <location>
        <begin position="259"/>
        <end position="277"/>
    </location>
</feature>
<feature type="transmembrane region" description="Helical" evidence="1">
    <location>
        <begin position="77"/>
        <end position="96"/>
    </location>
</feature>
<accession>A0A936ZF42</accession>
<proteinExistence type="predicted"/>
<sequence>MISESVLVQAVTRGILTDQQATDLRSLARQMNAAAIPEPEDDEKLRLVSGFSDIFVTLGLALFTGALAYLTERLGLTTMWAVLAVTAWLLAEFFTLRRRMALPSIALLVLFAVAVFSCATYLLGAVLGVAVEPDVSEILGSGDSLIFVGAALLTLALTALHYFRFRVPITIAAGTAALAVAVIGLISAVAPGFVEVYLKPLVLLTGLGVFALAMRFDLADPQRATRRTDIAFWLHLLAAPMIVHPLIAQLSEGADMSTVAPAVLAVFLALGIVAVVIDRRAMLVSGLVYAGYALGSLFQRVGFADTTTPLTALALGAFVLLLSAGWRPVRTGLLKLLPSHLAHRLPHPILSS</sequence>
<keyword evidence="3" id="KW-1185">Reference proteome</keyword>
<reference evidence="2" key="1">
    <citation type="submission" date="2021-01" db="EMBL/GenBank/DDBJ databases">
        <title>Microvirga sp.</title>
        <authorList>
            <person name="Kim M.K."/>
        </authorList>
    </citation>
    <scope>NUCLEOTIDE SEQUENCE</scope>
    <source>
        <strain evidence="2">5420S-16</strain>
    </source>
</reference>
<keyword evidence="1" id="KW-0812">Transmembrane</keyword>
<feature type="transmembrane region" description="Helical" evidence="1">
    <location>
        <begin position="54"/>
        <end position="71"/>
    </location>
</feature>
<gene>
    <name evidence="2" type="ORF">JKG68_06355</name>
</gene>
<feature type="transmembrane region" description="Helical" evidence="1">
    <location>
        <begin position="284"/>
        <end position="303"/>
    </location>
</feature>
<name>A0A936ZF42_9HYPH</name>
<dbReference type="EMBL" id="JAEQMY010000006">
    <property type="protein sequence ID" value="MBL0403584.1"/>
    <property type="molecule type" value="Genomic_DNA"/>
</dbReference>
<feature type="transmembrane region" description="Helical" evidence="1">
    <location>
        <begin position="230"/>
        <end position="247"/>
    </location>
</feature>
<evidence type="ECO:0000313" key="2">
    <source>
        <dbReference type="EMBL" id="MBL0403584.1"/>
    </source>
</evidence>
<feature type="transmembrane region" description="Helical" evidence="1">
    <location>
        <begin position="196"/>
        <end position="218"/>
    </location>
</feature>
<feature type="transmembrane region" description="Helical" evidence="1">
    <location>
        <begin position="105"/>
        <end position="124"/>
    </location>
</feature>